<accession>A0A2S9VD74</accession>
<name>A0A2S9VD74_9ALTE</name>
<sequence length="94" mass="10317">MSSKENHKTLVEICHLLAAEGLTPGVGLLRGKAPFKVSVLDAIEAIKVFNQQNVQVKAQPKTPGDKERIAELEKRVEQLEQALAVMESRLAKLS</sequence>
<evidence type="ECO:0000313" key="2">
    <source>
        <dbReference type="EMBL" id="PRO74376.1"/>
    </source>
</evidence>
<proteinExistence type="predicted"/>
<organism evidence="2 3">
    <name type="scientific">Alteromonas alba</name>
    <dbReference type="NCBI Taxonomy" id="2079529"/>
    <lineage>
        <taxon>Bacteria</taxon>
        <taxon>Pseudomonadati</taxon>
        <taxon>Pseudomonadota</taxon>
        <taxon>Gammaproteobacteria</taxon>
        <taxon>Alteromonadales</taxon>
        <taxon>Alteromonadaceae</taxon>
        <taxon>Alteromonas/Salinimonas group</taxon>
        <taxon>Alteromonas</taxon>
    </lineage>
</organism>
<reference evidence="3" key="1">
    <citation type="journal article" date="2020" name="Int. J. Syst. Evol. Microbiol.">
        <title>Alteromonas alba sp. nov., a marine bacterium isolated from the seawater of the West Pacific Ocean.</title>
        <authorList>
            <person name="Sun C."/>
            <person name="Wu Y.-H."/>
            <person name="Xamxidin M."/>
            <person name="Cheng H."/>
            <person name="Xu X.-W."/>
        </authorList>
    </citation>
    <scope>NUCLEOTIDE SEQUENCE [LARGE SCALE GENOMIC DNA]</scope>
    <source>
        <strain evidence="3">190</strain>
    </source>
</reference>
<dbReference type="EMBL" id="PVNP01000051">
    <property type="protein sequence ID" value="PRO74376.1"/>
    <property type="molecule type" value="Genomic_DNA"/>
</dbReference>
<evidence type="ECO:0000256" key="1">
    <source>
        <dbReference type="SAM" id="Coils"/>
    </source>
</evidence>
<dbReference type="RefSeq" id="WP_071978374.1">
    <property type="nucleotide sequence ID" value="NZ_PVNP01000051.1"/>
</dbReference>
<evidence type="ECO:0000313" key="3">
    <source>
        <dbReference type="Proteomes" id="UP000238949"/>
    </source>
</evidence>
<protein>
    <recommendedName>
        <fullName evidence="4">KfrA N-terminal DNA-binding domain-containing protein</fullName>
    </recommendedName>
</protein>
<dbReference type="Proteomes" id="UP000238949">
    <property type="component" value="Unassembled WGS sequence"/>
</dbReference>
<evidence type="ECO:0008006" key="4">
    <source>
        <dbReference type="Google" id="ProtNLM"/>
    </source>
</evidence>
<comment type="caution">
    <text evidence="2">The sequence shown here is derived from an EMBL/GenBank/DDBJ whole genome shotgun (WGS) entry which is preliminary data.</text>
</comment>
<feature type="coiled-coil region" evidence="1">
    <location>
        <begin position="62"/>
        <end position="89"/>
    </location>
</feature>
<dbReference type="AlphaFoldDB" id="A0A2S9VD74"/>
<keyword evidence="3" id="KW-1185">Reference proteome</keyword>
<dbReference type="OrthoDB" id="6322475at2"/>
<keyword evidence="1" id="KW-0175">Coiled coil</keyword>
<gene>
    <name evidence="2" type="ORF">C6Y40_06315</name>
</gene>